<dbReference type="EMBL" id="BSPP01000011">
    <property type="protein sequence ID" value="GLS88112.1"/>
    <property type="molecule type" value="Genomic_DNA"/>
</dbReference>
<evidence type="ECO:0008006" key="3">
    <source>
        <dbReference type="Google" id="ProtNLM"/>
    </source>
</evidence>
<proteinExistence type="predicted"/>
<evidence type="ECO:0000313" key="2">
    <source>
        <dbReference type="Proteomes" id="UP001157355"/>
    </source>
</evidence>
<keyword evidence="2" id="KW-1185">Reference proteome</keyword>
<gene>
    <name evidence="1" type="ORF">GCM10010873_30860</name>
</gene>
<protein>
    <recommendedName>
        <fullName evidence="3">Glycosyl transferase family 2</fullName>
    </recommendedName>
</protein>
<dbReference type="Proteomes" id="UP001157355">
    <property type="component" value="Unassembled WGS sequence"/>
</dbReference>
<sequence length="331" mass="36384">MKPSWAVVTTVDEPAALVATFATHHLAQGARAVHVFLDQPDLDAQAMLAKLPRCVVTVCDDAYWAASEKGKRPLIHTARQLHNARQVYAQTDADWLLHCDGDEYVRDGAAMVQALAEAPAEAMYMRLLVAERAYPKGEIGADIFAGIFRHALPDYPRNGPDVYGEMAEFFHFGLTGHKAGKALSRVGAGLQIGLHAPNLKPVHRVIQTTRLLHFDGLTRLHFTLKLLRRAAEPPHGGSNRHGEARSLQFQSLREAVAEVALREELVSVLKNLDRQQLRQLRRLGCLDEVGFDPHAVLAAAGLAPDLSVAAFDASLRQRHAAFLRQHAPDLA</sequence>
<reference evidence="1 2" key="1">
    <citation type="journal article" date="2014" name="Int. J. Syst. Evol. Microbiol.">
        <title>Complete genome sequence of Corynebacterium casei LMG S-19264T (=DSM 44701T), isolated from a smear-ripened cheese.</title>
        <authorList>
            <consortium name="US DOE Joint Genome Institute (JGI-PGF)"/>
            <person name="Walter F."/>
            <person name="Albersmeier A."/>
            <person name="Kalinowski J."/>
            <person name="Ruckert C."/>
        </authorList>
    </citation>
    <scope>NUCLEOTIDE SEQUENCE [LARGE SCALE GENOMIC DNA]</scope>
    <source>
        <strain evidence="1 2">NBRC 111766</strain>
    </source>
</reference>
<organism evidence="1 2">
    <name type="scientific">Cypionkella aquatica</name>
    <dbReference type="NCBI Taxonomy" id="1756042"/>
    <lineage>
        <taxon>Bacteria</taxon>
        <taxon>Pseudomonadati</taxon>
        <taxon>Pseudomonadota</taxon>
        <taxon>Alphaproteobacteria</taxon>
        <taxon>Rhodobacterales</taxon>
        <taxon>Paracoccaceae</taxon>
        <taxon>Cypionkella</taxon>
    </lineage>
</organism>
<name>A0AA37X1W8_9RHOB</name>
<dbReference type="Pfam" id="PF13704">
    <property type="entry name" value="Glyco_tranf_2_4"/>
    <property type="match status" value="1"/>
</dbReference>
<accession>A0AA37X1W8</accession>
<comment type="caution">
    <text evidence="1">The sequence shown here is derived from an EMBL/GenBank/DDBJ whole genome shotgun (WGS) entry which is preliminary data.</text>
</comment>
<dbReference type="AlphaFoldDB" id="A0AA37X1W8"/>
<evidence type="ECO:0000313" key="1">
    <source>
        <dbReference type="EMBL" id="GLS88112.1"/>
    </source>
</evidence>
<dbReference type="RefSeq" id="WP_284326287.1">
    <property type="nucleotide sequence ID" value="NZ_BSPP01000011.1"/>
</dbReference>